<name>A0A0C2YU22_HEBCY</name>
<proteinExistence type="predicted"/>
<organism evidence="2 3">
    <name type="scientific">Hebeloma cylindrosporum</name>
    <dbReference type="NCBI Taxonomy" id="76867"/>
    <lineage>
        <taxon>Eukaryota</taxon>
        <taxon>Fungi</taxon>
        <taxon>Dikarya</taxon>
        <taxon>Basidiomycota</taxon>
        <taxon>Agaricomycotina</taxon>
        <taxon>Agaricomycetes</taxon>
        <taxon>Agaricomycetidae</taxon>
        <taxon>Agaricales</taxon>
        <taxon>Agaricineae</taxon>
        <taxon>Hymenogastraceae</taxon>
        <taxon>Hebeloma</taxon>
    </lineage>
</organism>
<reference evidence="2 3" key="1">
    <citation type="submission" date="2014-04" db="EMBL/GenBank/DDBJ databases">
        <authorList>
            <consortium name="DOE Joint Genome Institute"/>
            <person name="Kuo A."/>
            <person name="Gay G."/>
            <person name="Dore J."/>
            <person name="Kohler A."/>
            <person name="Nagy L.G."/>
            <person name="Floudas D."/>
            <person name="Copeland A."/>
            <person name="Barry K.W."/>
            <person name="Cichocki N."/>
            <person name="Veneault-Fourrey C."/>
            <person name="LaButti K."/>
            <person name="Lindquist E.A."/>
            <person name="Lipzen A."/>
            <person name="Lundell T."/>
            <person name="Morin E."/>
            <person name="Murat C."/>
            <person name="Sun H."/>
            <person name="Tunlid A."/>
            <person name="Henrissat B."/>
            <person name="Grigoriev I.V."/>
            <person name="Hibbett D.S."/>
            <person name="Martin F."/>
            <person name="Nordberg H.P."/>
            <person name="Cantor M.N."/>
            <person name="Hua S.X."/>
        </authorList>
    </citation>
    <scope>NUCLEOTIDE SEQUENCE [LARGE SCALE GENOMIC DNA]</scope>
    <source>
        <strain evidence="3">h7</strain>
    </source>
</reference>
<evidence type="ECO:0000313" key="3">
    <source>
        <dbReference type="Proteomes" id="UP000053424"/>
    </source>
</evidence>
<evidence type="ECO:0000313" key="2">
    <source>
        <dbReference type="EMBL" id="KIM44522.1"/>
    </source>
</evidence>
<dbReference type="AlphaFoldDB" id="A0A0C2YU22"/>
<gene>
    <name evidence="2" type="ORF">M413DRAFT_355320</name>
</gene>
<protein>
    <submittedName>
        <fullName evidence="2">Uncharacterized protein</fullName>
    </submittedName>
</protein>
<feature type="compositionally biased region" description="Polar residues" evidence="1">
    <location>
        <begin position="185"/>
        <end position="197"/>
    </location>
</feature>
<accession>A0A0C2YU22</accession>
<sequence length="197" mass="22259">MHQDQCTSFFYPIWPISYFDFVSFSNKDTRQKVPPLTENTQDDMRTEQSGNLPVPSVFPQGNNHDQPNTFRQPSSRTQNGNPPPLSNEHNLPNSQFPNHSPECCRFQGSLPWQYPPGWSHHSSLSQNITSPSSPVNTNESFNDRGTYIAVNHYSCCHRPDRPTYGNQTRGDVRSNDEPCKPTCPQPQGTAPPTVKLS</sequence>
<feature type="compositionally biased region" description="Polar residues" evidence="1">
    <location>
        <begin position="59"/>
        <end position="80"/>
    </location>
</feature>
<dbReference type="Proteomes" id="UP000053424">
    <property type="component" value="Unassembled WGS sequence"/>
</dbReference>
<reference evidence="3" key="2">
    <citation type="submission" date="2015-01" db="EMBL/GenBank/DDBJ databases">
        <title>Evolutionary Origins and Diversification of the Mycorrhizal Mutualists.</title>
        <authorList>
            <consortium name="DOE Joint Genome Institute"/>
            <consortium name="Mycorrhizal Genomics Consortium"/>
            <person name="Kohler A."/>
            <person name="Kuo A."/>
            <person name="Nagy L.G."/>
            <person name="Floudas D."/>
            <person name="Copeland A."/>
            <person name="Barry K.W."/>
            <person name="Cichocki N."/>
            <person name="Veneault-Fourrey C."/>
            <person name="LaButti K."/>
            <person name="Lindquist E.A."/>
            <person name="Lipzen A."/>
            <person name="Lundell T."/>
            <person name="Morin E."/>
            <person name="Murat C."/>
            <person name="Riley R."/>
            <person name="Ohm R."/>
            <person name="Sun H."/>
            <person name="Tunlid A."/>
            <person name="Henrissat B."/>
            <person name="Grigoriev I.V."/>
            <person name="Hibbett D.S."/>
            <person name="Martin F."/>
        </authorList>
    </citation>
    <scope>NUCLEOTIDE SEQUENCE [LARGE SCALE GENOMIC DNA]</scope>
    <source>
        <strain evidence="3">h7</strain>
    </source>
</reference>
<dbReference type="EMBL" id="KN831773">
    <property type="protein sequence ID" value="KIM44522.1"/>
    <property type="molecule type" value="Genomic_DNA"/>
</dbReference>
<feature type="region of interest" description="Disordered" evidence="1">
    <location>
        <begin position="119"/>
        <end position="140"/>
    </location>
</feature>
<feature type="region of interest" description="Disordered" evidence="1">
    <location>
        <begin position="158"/>
        <end position="197"/>
    </location>
</feature>
<keyword evidence="3" id="KW-1185">Reference proteome</keyword>
<feature type="compositionally biased region" description="Polar residues" evidence="1">
    <location>
        <begin position="87"/>
        <end position="98"/>
    </location>
</feature>
<dbReference type="HOGENOM" id="CLU_1384324_0_0_1"/>
<feature type="compositionally biased region" description="Basic and acidic residues" evidence="1">
    <location>
        <begin position="170"/>
        <end position="179"/>
    </location>
</feature>
<feature type="compositionally biased region" description="Polar residues" evidence="1">
    <location>
        <begin position="120"/>
        <end position="140"/>
    </location>
</feature>
<feature type="region of interest" description="Disordered" evidence="1">
    <location>
        <begin position="30"/>
        <end position="100"/>
    </location>
</feature>
<evidence type="ECO:0000256" key="1">
    <source>
        <dbReference type="SAM" id="MobiDB-lite"/>
    </source>
</evidence>